<evidence type="ECO:0000256" key="1">
    <source>
        <dbReference type="SAM" id="MobiDB-lite"/>
    </source>
</evidence>
<accession>F9W851</accession>
<proteinExistence type="predicted"/>
<dbReference type="OMA" id="IHENTNY"/>
<comment type="caution">
    <text evidence="2">The sequence shown here is derived from an EMBL/GenBank/DDBJ whole genome shotgun (WGS) entry which is preliminary data.</text>
</comment>
<reference evidence="3" key="1">
    <citation type="submission" date="2011-07" db="EMBL/GenBank/DDBJ databases">
        <title>Divergent evolution of antigenic variation in African trypanosomes.</title>
        <authorList>
            <person name="Jackson A.P."/>
            <person name="Berry A."/>
            <person name="Allison H.C."/>
            <person name="Burton P."/>
            <person name="Anderson J."/>
            <person name="Aslett M."/>
            <person name="Brown R."/>
            <person name="Corton N."/>
            <person name="Harris D."/>
            <person name="Hauser H."/>
            <person name="Gamble J."/>
            <person name="Gilderthorp R."/>
            <person name="McQuillan J."/>
            <person name="Quail M.A."/>
            <person name="Sanders M."/>
            <person name="Van Tonder A."/>
            <person name="Ginger M.L."/>
            <person name="Donelson J.E."/>
            <person name="Field M.C."/>
            <person name="Barry J.D."/>
            <person name="Berriman M."/>
            <person name="Hertz-Fowler C."/>
        </authorList>
    </citation>
    <scope>NUCLEOTIDE SEQUENCE [LARGE SCALE GENOMIC DNA]</scope>
    <source>
        <strain evidence="3">IL3000</strain>
    </source>
</reference>
<feature type="compositionally biased region" description="Basic and acidic residues" evidence="1">
    <location>
        <begin position="16"/>
        <end position="26"/>
    </location>
</feature>
<sequence length="239" mass="26472">MEDTSCHGSATAVVHSEGDTESRAKEAGSLSAPLLINNSIALQDLPAEYNVSTVVECDASGHVQPRAVALDSPNDVLHHGRYYIPRRDIKNLARKSRVTFRGNVSIREFDATSAVVPYEENRAAHIGNTDMVPGLVGCDMQSYKRKRECAVVEVGEGNDIFDGISVKNYRFVPFMGDLYNDGRQAMIQLQDVKNFCESVELDVVEFNERHTRAERMLAEAKRLLECRTSVVGNGHVNQS</sequence>
<feature type="region of interest" description="Disordered" evidence="1">
    <location>
        <begin position="1"/>
        <end position="26"/>
    </location>
</feature>
<evidence type="ECO:0000313" key="3">
    <source>
        <dbReference type="Proteomes" id="UP000000702"/>
    </source>
</evidence>
<dbReference type="EMBL" id="CAEQ01001138">
    <property type="protein sequence ID" value="CCD13378.1"/>
    <property type="molecule type" value="Genomic_DNA"/>
</dbReference>
<evidence type="ECO:0000313" key="2">
    <source>
        <dbReference type="EMBL" id="CCD13378.1"/>
    </source>
</evidence>
<dbReference type="VEuPathDB" id="TriTrypDB:TcIL3000_0_41350"/>
<organism evidence="2 3">
    <name type="scientific">Trypanosoma congolense (strain IL3000)</name>
    <dbReference type="NCBI Taxonomy" id="1068625"/>
    <lineage>
        <taxon>Eukaryota</taxon>
        <taxon>Discoba</taxon>
        <taxon>Euglenozoa</taxon>
        <taxon>Kinetoplastea</taxon>
        <taxon>Metakinetoplastina</taxon>
        <taxon>Trypanosomatida</taxon>
        <taxon>Trypanosomatidae</taxon>
        <taxon>Trypanosoma</taxon>
        <taxon>Nannomonas</taxon>
    </lineage>
</organism>
<dbReference type="AlphaFoldDB" id="F9W851"/>
<dbReference type="Proteomes" id="UP000000702">
    <property type="component" value="Unassembled WGS sequence"/>
</dbReference>
<gene>
    <name evidence="2" type="ORF">TCIL3000_0_41350</name>
</gene>
<protein>
    <submittedName>
        <fullName evidence="2">WGS project CAEQ00000000 data, annotated contig 1707</fullName>
    </submittedName>
</protein>
<keyword evidence="3" id="KW-1185">Reference proteome</keyword>
<reference evidence="2 3" key="2">
    <citation type="journal article" date="2012" name="Proc. Natl. Acad. Sci. U.S.A.">
        <title>Antigenic diversity is generated by distinct evolutionary mechanisms in African trypanosome species.</title>
        <authorList>
            <person name="Jackson A.P."/>
            <person name="Berry A."/>
            <person name="Aslett M."/>
            <person name="Allison H.C."/>
            <person name="Burton P."/>
            <person name="Vavrova-Anderson J."/>
            <person name="Brown R."/>
            <person name="Browne H."/>
            <person name="Corton N."/>
            <person name="Hauser H."/>
            <person name="Gamble J."/>
            <person name="Gilderthorp R."/>
            <person name="Marcello L."/>
            <person name="McQuillan J."/>
            <person name="Otto T.D."/>
            <person name="Quail M.A."/>
            <person name="Sanders M.J."/>
            <person name="van Tonder A."/>
            <person name="Ginger M.L."/>
            <person name="Field M.C."/>
            <person name="Barry J.D."/>
            <person name="Hertz-Fowler C."/>
            <person name="Berriman M."/>
        </authorList>
    </citation>
    <scope>NUCLEOTIDE SEQUENCE [LARGE SCALE GENOMIC DNA]</scope>
    <source>
        <strain evidence="2 3">IL3000</strain>
    </source>
</reference>
<name>F9W851_TRYCI</name>